<keyword evidence="4" id="KW-0732">Signal</keyword>
<evidence type="ECO:0000256" key="3">
    <source>
        <dbReference type="SAM" id="MobiDB-lite"/>
    </source>
</evidence>
<feature type="domain" description="GH16" evidence="7">
    <location>
        <begin position="363"/>
        <end position="640"/>
    </location>
</feature>
<dbReference type="PANTHER" id="PTHR10963">
    <property type="entry name" value="GLYCOSYL HYDROLASE-RELATED"/>
    <property type="match status" value="1"/>
</dbReference>
<feature type="domain" description="SLH" evidence="6">
    <location>
        <begin position="164"/>
        <end position="227"/>
    </location>
</feature>
<evidence type="ECO:0000259" key="7">
    <source>
        <dbReference type="PROSITE" id="PS51762"/>
    </source>
</evidence>
<dbReference type="InterPro" id="IPR008979">
    <property type="entry name" value="Galactose-bd-like_sf"/>
</dbReference>
<dbReference type="InterPro" id="IPR001119">
    <property type="entry name" value="SLH_dom"/>
</dbReference>
<feature type="compositionally biased region" description="Low complexity" evidence="3">
    <location>
        <begin position="358"/>
        <end position="369"/>
    </location>
</feature>
<gene>
    <name evidence="8" type="ORF">SAMN05216378_3939</name>
</gene>
<dbReference type="Proteomes" id="UP000198855">
    <property type="component" value="Unassembled WGS sequence"/>
</dbReference>
<dbReference type="Pfam" id="PF02018">
    <property type="entry name" value="CBM_4_9"/>
    <property type="match status" value="7"/>
</dbReference>
<feature type="chain" id="PRO_5011509716" evidence="4">
    <location>
        <begin position="34"/>
        <end position="2884"/>
    </location>
</feature>
<dbReference type="PROSITE" id="PS51272">
    <property type="entry name" value="SLH"/>
    <property type="match status" value="3"/>
</dbReference>
<name>A0A1I2D373_9BACL</name>
<reference evidence="9" key="1">
    <citation type="submission" date="2016-10" db="EMBL/GenBank/DDBJ databases">
        <authorList>
            <person name="Varghese N."/>
            <person name="Submissions S."/>
        </authorList>
    </citation>
    <scope>NUCLEOTIDE SEQUENCE [LARGE SCALE GENOMIC DNA]</scope>
    <source>
        <strain evidence="9">CGMCC 1.10784</strain>
    </source>
</reference>
<dbReference type="SUPFAM" id="SSF49899">
    <property type="entry name" value="Concanavalin A-like lectins/glucanases"/>
    <property type="match status" value="2"/>
</dbReference>
<sequence length="2884" mass="311954">MLTRNKRKSTKRLLSLVMSLVIAVSYVPSAVFAASDTAAVPVEAAAPDVAGHWAEQQVTDWSSKGLINSYPDGSFKPDQDITRAEFTKLMNSLFGFTTKGGNSFSDIAAGAWYTDQVAIGKHAGFINGYPDGTFKPNAAITRQEAAKIAAGLFRLPAVTGDNPLSAFEDKAQIGAFAEVPLGQLVSGGYLKGFPNGTIQPLKSITRAEAVVLLDRLAGEAYTKADTYKAQKLEGNALVNTDGVTLENAAIGGDLFLTAGIAEGDFTLKNSELKGTIYVSGGGVHSIYFHNVKAPNVVVDKKEGPVRVVIEDSRINNMDLNTNAILETNNTDIDHLNNNSSDSTLNGSKLDKGQKQVAGNSNSGSGSTNPTPSPTTTPKPDEWELVWSDEFDGTGSNLDTNGLNLNKWGYQLGTGSQYGLDGWGNNEQQSYEADNMKVENDRLVITAKKEANSNNKPYTSGRIFTQHTFTKAYGKFEAKLKLPKGQGFWPAFWMMPATSEYGTWASSGEIDIMEAVGRLPGEVSGTIHYGKAAPGNRYTGDKYTFPAGTDFSGEHVYAVEWEPGEIRWLVDGVVYQTQNNWNSWGIDQPAKYAYPAPFDKPFYMILNLAVGGNFDGGRMPTDDNARTMEVEYVRVYDKKGGYSTEGLEEPKVEQEALPADHKEAINGNYVHDVNYANGFKTVATDTDTLDAEKWNFVHVPTYNGEGSIGTEVIGDTAYAKAEITNGGSQDYAVQLIQNVTVGKGRYYKLSFDAKSSTNRTMSAKIGGGAERGWGTYSDVLSVNLTDEFKNYGMTFQMAADTDVLARLELNIGLNTNPVWIGNVKLEEVDAPDPYNEDAVKEPINGNHVYNGNFELGRLDRLTYWHFNTADSAAATASVDPEDREFTANITNGGTGASSITLLQKGVNLIPGNDYEVKFKASAASDRTIKVGIQKQDGTNVVDPIEVNLTALSAVQTVNFNSADVEDDKAILVFMLGGNEADVTIDHVVMTRLTNNGVGDLPLADQFPLKNGDFSNGKTAWNLHVQGFYDGWDKVTGYTEEAGSMKVNVSSVGNNPWDVMMMQNDFTLRKDNTYVVSVDLKSTAEREVEIVVDNAGGRLLSKMEHLTADYQTFAYELPVTGDTLASFKVLLGKQTANPAGAHDVYVDNVRVEIKGARDKNFLLKNGYFTSGDANWSKHVQGVYDGNSKATFDFTSGRAKVNVENAGANPWDVMLYQEPLLVKKDSAYIVTFDARSTLVKTIDVIAENGTYTRYLNEKVTLGETTKSYSFEFTMPKDDTVGLKYLLGKNGDALAHDIFIDNVRFERKGAKEALGEKAPLSNDIRLASAPIVTPDVADNSLGKDITLTFAIQPGWSSSIKAISVDGTELAEADYTIATNSITIKASVFTTAGDHVIVFQASGYELGQVTQTIEAEQMWSLVWSDEFNGDAANPDTNGVDLAKWGYQEGNGSEYGVADWGNNEQQYYRKQNIAVDPETGNLVLTAKKESFNGKPYTSGRLWTSNTFTKAYGKFEARMKLPEGSGIWPAFWMMPADSEYGGWAASGEIDIMEARGRLPHEVGGTIHYGKNAPNNKATGAAYYFPEGESITGYHTYSVEWEPGEIRWYVDGNLYQTINNWNSWGADQPDKYAYPAPFDKPFYMILNLAVGGQFDGNRLPADSDLPAKMEVDYVRAYELTGRPYRTPVEPDAKDEIPANAKAIVDQDFEHGLTDITDSAQALDANYWNFLHTPDFGGAGSATVDAIGDDKFAKVSITGGGNQNYALQLIQYATITKGHAYKISFDAKASAARNISLKVGGDADNGWGAYSDNFDAALTTDLKHYEYRFLMNNDTDLAARLELNLGLHTNTVWIGNIKIEEFDAVSEQNGAKAPLGNGQHVYNGNFDLGSMDRMTYWNFETLNDADASAAIDPEGRQLEATIADGGDSPSDIKLTQKGINLLQTDSYKLTFKASAEAERSIKVSFISKDGSIVYASKDVALTTALTSQEFTFTMPVGVTDAEGQLVFGLGGNDADAAIDNVSLIRTTNNNFDFTGVDMFPLKNGDFFAGLLNWEQNSQEGGAAQFSAEEGAAKVNVTSLGNQPYSNMLIQGGMSLRKGLTYTLEFDAKASAARDLQATLENASYVRRFDSGVQSIGTDWTHFKFTVRPTADELLALKIMLGKTPGGTIGTVWFDNIVLEVENAPVKRPPTMIADSTDNLAGQEIVIPFADDADWRGAITTVSVNGAALNAAQYAITEGALTLHADVFSVDGNYPVKITASGYGDAVLAQQVFAGDGNLVLNGSFTNGTTNWESWKGADDYSSISVAGEKAQIQINYNGGLDPQWSVPYTWSTQFMQSGIKLKAGKTYELSFKASSTVNRPILVELTGYNNNQQVAFFITGDEAVYSKVLKPTADMTLTVKYLLGNVINGDQVTPDGEHTIFIDEAAVREKVSPPAVTADSTDNKLTYPIELSFTDNTAWRNEITGLTIDGTSVDASKYTVAAGKLTIDTSLFPSIKTYAIAILANGYAPAEISQEVKTNANNIAIGSTATASSGSQGAANAVDGKTATRWESASQDPQWISLDLKKLYKLDSIILNWEGAFGKTYTVQVSSAETPGDNDWTTIFTEPSGNGGIDNITLHGEEARHVRIYGTARGTQWGYSLWEVEVYGKPSNPDPVLSPGPALTADSTDNKAGNSIDVTFPGNAEWEGAVSAVKVNGTALPAGQYKVESGRITLASTVFTAAGSYNVVIEAAGYSDAAVTQVMTAADAPAVNLALNKSAVASSMQGVFLASEATDGDEGSRWGADWTANSDNHPEWIYVDLGAVETFNTLVLNWEGAYGKSLEIQVAQQGADLTSNDSWTTVHAITGQSLSGEGLKQTVNLAASAQGQYVRIYVTEKGFANYGPSLYEIEIYA</sequence>
<dbReference type="InterPro" id="IPR000757">
    <property type="entry name" value="Beta-glucanase-like"/>
</dbReference>
<dbReference type="Gene3D" id="2.60.120.260">
    <property type="entry name" value="Galactose-binding domain-like"/>
    <property type="match status" value="10"/>
</dbReference>
<keyword evidence="9" id="KW-1185">Reference proteome</keyword>
<evidence type="ECO:0000259" key="6">
    <source>
        <dbReference type="PROSITE" id="PS51272"/>
    </source>
</evidence>
<dbReference type="Pfam" id="PF22633">
    <property type="entry name" value="F5_F8_type_C_2"/>
    <property type="match status" value="2"/>
</dbReference>
<dbReference type="EMBL" id="FOMT01000004">
    <property type="protein sequence ID" value="SFE74968.1"/>
    <property type="molecule type" value="Genomic_DNA"/>
</dbReference>
<keyword evidence="2" id="KW-0378">Hydrolase</keyword>
<evidence type="ECO:0000259" key="5">
    <source>
        <dbReference type="PROSITE" id="PS50022"/>
    </source>
</evidence>
<dbReference type="OrthoDB" id="9809583at2"/>
<evidence type="ECO:0000256" key="4">
    <source>
        <dbReference type="SAM" id="SignalP"/>
    </source>
</evidence>
<dbReference type="Pfam" id="PF07550">
    <property type="entry name" value="Shr-like_HID"/>
    <property type="match status" value="4"/>
</dbReference>
<feature type="domain" description="F5/8 type C" evidence="5">
    <location>
        <begin position="2491"/>
        <end position="2640"/>
    </location>
</feature>
<feature type="domain" description="SLH" evidence="6">
    <location>
        <begin position="41"/>
        <end position="99"/>
    </location>
</feature>
<accession>A0A1I2D373</accession>
<feature type="domain" description="GH16" evidence="7">
    <location>
        <begin position="1368"/>
        <end position="1674"/>
    </location>
</feature>
<feature type="region of interest" description="Disordered" evidence="3">
    <location>
        <begin position="331"/>
        <end position="380"/>
    </location>
</feature>
<evidence type="ECO:0000256" key="1">
    <source>
        <dbReference type="ARBA" id="ARBA00006865"/>
    </source>
</evidence>
<dbReference type="STRING" id="1045775.SAMN05216378_3939"/>
<evidence type="ECO:0000313" key="9">
    <source>
        <dbReference type="Proteomes" id="UP000198855"/>
    </source>
</evidence>
<organism evidence="8 9">
    <name type="scientific">Paenibacillus catalpae</name>
    <dbReference type="NCBI Taxonomy" id="1045775"/>
    <lineage>
        <taxon>Bacteria</taxon>
        <taxon>Bacillati</taxon>
        <taxon>Bacillota</taxon>
        <taxon>Bacilli</taxon>
        <taxon>Bacillales</taxon>
        <taxon>Paenibacillaceae</taxon>
        <taxon>Paenibacillus</taxon>
    </lineage>
</organism>
<proteinExistence type="inferred from homology"/>
<dbReference type="Gene3D" id="2.60.120.200">
    <property type="match status" value="2"/>
</dbReference>
<dbReference type="Pfam" id="PF00722">
    <property type="entry name" value="Glyco_hydro_16"/>
    <property type="match status" value="2"/>
</dbReference>
<dbReference type="GO" id="GO:0005975">
    <property type="term" value="P:carbohydrate metabolic process"/>
    <property type="evidence" value="ECO:0007669"/>
    <property type="project" value="InterPro"/>
</dbReference>
<feature type="compositionally biased region" description="Polar residues" evidence="3">
    <location>
        <begin position="331"/>
        <end position="346"/>
    </location>
</feature>
<feature type="domain" description="F5/8 type C" evidence="5">
    <location>
        <begin position="2729"/>
        <end position="2884"/>
    </location>
</feature>
<evidence type="ECO:0000313" key="8">
    <source>
        <dbReference type="EMBL" id="SFE74968.1"/>
    </source>
</evidence>
<dbReference type="PROSITE" id="PS51762">
    <property type="entry name" value="GH16_2"/>
    <property type="match status" value="2"/>
</dbReference>
<comment type="similarity">
    <text evidence="1">Belongs to the glycosyl hydrolase 16 family.</text>
</comment>
<dbReference type="SMART" id="SM00231">
    <property type="entry name" value="FA58C"/>
    <property type="match status" value="1"/>
</dbReference>
<feature type="domain" description="SLH" evidence="6">
    <location>
        <begin position="100"/>
        <end position="163"/>
    </location>
</feature>
<dbReference type="PANTHER" id="PTHR10963:SF55">
    <property type="entry name" value="GLYCOSIDE HYDROLASE FAMILY 16 PROTEIN"/>
    <property type="match status" value="1"/>
</dbReference>
<dbReference type="InterPro" id="IPR000421">
    <property type="entry name" value="FA58C"/>
</dbReference>
<dbReference type="InterPro" id="IPR013320">
    <property type="entry name" value="ConA-like_dom_sf"/>
</dbReference>
<dbReference type="PROSITE" id="PS50022">
    <property type="entry name" value="FA58C_3"/>
    <property type="match status" value="2"/>
</dbReference>
<dbReference type="GO" id="GO:0004553">
    <property type="term" value="F:hydrolase activity, hydrolyzing O-glycosyl compounds"/>
    <property type="evidence" value="ECO:0007669"/>
    <property type="project" value="InterPro"/>
</dbReference>
<dbReference type="InterPro" id="IPR050546">
    <property type="entry name" value="Glycosyl_Hydrlase_16"/>
</dbReference>
<dbReference type="SUPFAM" id="SSF49785">
    <property type="entry name" value="Galactose-binding domain-like"/>
    <property type="match status" value="10"/>
</dbReference>
<protein>
    <submittedName>
        <fullName evidence="8">S-layer homology domain-containing protein</fullName>
    </submittedName>
</protein>
<dbReference type="Pfam" id="PF00395">
    <property type="entry name" value="SLH"/>
    <property type="match status" value="3"/>
</dbReference>
<dbReference type="InterPro" id="IPR003305">
    <property type="entry name" value="CenC_carb-bd"/>
</dbReference>
<feature type="signal peptide" evidence="4">
    <location>
        <begin position="1"/>
        <end position="33"/>
    </location>
</feature>
<dbReference type="CDD" id="cd08023">
    <property type="entry name" value="GH16_laminarinase_like"/>
    <property type="match status" value="2"/>
</dbReference>
<dbReference type="InterPro" id="IPR011432">
    <property type="entry name" value="Shr-like_HID"/>
</dbReference>
<evidence type="ECO:0000256" key="2">
    <source>
        <dbReference type="ARBA" id="ARBA00022801"/>
    </source>
</evidence>